<dbReference type="KEGG" id="ppru:FDP22_09615"/>
<dbReference type="RefSeq" id="WP_138572518.1">
    <property type="nucleotide sequence ID" value="NZ_CP040818.1"/>
</dbReference>
<dbReference type="InterPro" id="IPR004360">
    <property type="entry name" value="Glyas_Fos-R_dOase_dom"/>
</dbReference>
<dbReference type="Proteomes" id="UP000305888">
    <property type="component" value="Chromosome"/>
</dbReference>
<dbReference type="SUPFAM" id="SSF54593">
    <property type="entry name" value="Glyoxalase/Bleomycin resistance protein/Dihydroxybiphenyl dioxygenase"/>
    <property type="match status" value="1"/>
</dbReference>
<sequence>MTETVTREAGASDTLVGGLLETCLYAADLEAAEAFYGGVLGLSRVARVAGRHVFFRAGPSMFFVFNPAATREPTPGATLPVPTHGATGPGHVCFRCTALDAMRARLEACGHPAEADFRWPNGARSLYVRDPAGNSVEFAEPALWGC</sequence>
<organism evidence="2 3">
    <name type="scientific">Paroceanicella profunda</name>
    <dbReference type="NCBI Taxonomy" id="2579971"/>
    <lineage>
        <taxon>Bacteria</taxon>
        <taxon>Pseudomonadati</taxon>
        <taxon>Pseudomonadota</taxon>
        <taxon>Alphaproteobacteria</taxon>
        <taxon>Rhodobacterales</taxon>
        <taxon>Paracoccaceae</taxon>
        <taxon>Paroceanicella</taxon>
    </lineage>
</organism>
<dbReference type="EMBL" id="CP040818">
    <property type="protein sequence ID" value="QDL93670.1"/>
    <property type="molecule type" value="Genomic_DNA"/>
</dbReference>
<dbReference type="Gene3D" id="3.10.180.10">
    <property type="entry name" value="2,3-Dihydroxybiphenyl 1,2-Dioxygenase, domain 1"/>
    <property type="match status" value="1"/>
</dbReference>
<keyword evidence="3" id="KW-1185">Reference proteome</keyword>
<gene>
    <name evidence="2" type="ORF">FDP22_09615</name>
</gene>
<evidence type="ECO:0000313" key="2">
    <source>
        <dbReference type="EMBL" id="QDL93670.1"/>
    </source>
</evidence>
<dbReference type="Pfam" id="PF00903">
    <property type="entry name" value="Glyoxalase"/>
    <property type="match status" value="1"/>
</dbReference>
<accession>A0A5B8G1D9</accession>
<dbReference type="InterPro" id="IPR037523">
    <property type="entry name" value="VOC_core"/>
</dbReference>
<dbReference type="InterPro" id="IPR029068">
    <property type="entry name" value="Glyas_Bleomycin-R_OHBP_Dase"/>
</dbReference>
<dbReference type="InterPro" id="IPR050383">
    <property type="entry name" value="GlyoxalaseI/FosfomycinResist"/>
</dbReference>
<dbReference type="GO" id="GO:0051213">
    <property type="term" value="F:dioxygenase activity"/>
    <property type="evidence" value="ECO:0007669"/>
    <property type="project" value="UniProtKB-KW"/>
</dbReference>
<proteinExistence type="predicted"/>
<keyword evidence="2" id="KW-0223">Dioxygenase</keyword>
<evidence type="ECO:0000259" key="1">
    <source>
        <dbReference type="PROSITE" id="PS51819"/>
    </source>
</evidence>
<dbReference type="PANTHER" id="PTHR21366:SF22">
    <property type="entry name" value="VOC DOMAIN-CONTAINING PROTEIN"/>
    <property type="match status" value="1"/>
</dbReference>
<name>A0A5B8G1D9_9RHOB</name>
<evidence type="ECO:0000313" key="3">
    <source>
        <dbReference type="Proteomes" id="UP000305888"/>
    </source>
</evidence>
<dbReference type="PROSITE" id="PS51819">
    <property type="entry name" value="VOC"/>
    <property type="match status" value="1"/>
</dbReference>
<keyword evidence="2" id="KW-0560">Oxidoreductase</keyword>
<reference evidence="2 3" key="1">
    <citation type="submission" date="2019-06" db="EMBL/GenBank/DDBJ databases">
        <title>Genome sequence of Rhodobacteraceae bacterium D4M1.</title>
        <authorList>
            <person name="Cao J."/>
        </authorList>
    </citation>
    <scope>NUCLEOTIDE SEQUENCE [LARGE SCALE GENOMIC DNA]</scope>
    <source>
        <strain evidence="2 3">D4M1</strain>
    </source>
</reference>
<feature type="domain" description="VOC" evidence="1">
    <location>
        <begin position="18"/>
        <end position="141"/>
    </location>
</feature>
<dbReference type="PANTHER" id="PTHR21366">
    <property type="entry name" value="GLYOXALASE FAMILY PROTEIN"/>
    <property type="match status" value="1"/>
</dbReference>
<protein>
    <submittedName>
        <fullName evidence="2">Glyoxalase/bleomycin resistance/extradiol dioxygenase family protein</fullName>
    </submittedName>
</protein>
<dbReference type="OrthoDB" id="9812656at2"/>
<dbReference type="AlphaFoldDB" id="A0A5B8G1D9"/>